<feature type="transmembrane region" description="Helical" evidence="6">
    <location>
        <begin position="175"/>
        <end position="192"/>
    </location>
</feature>
<dbReference type="EMBL" id="SACP01000019">
    <property type="protein sequence ID" value="RVU15768.1"/>
    <property type="molecule type" value="Genomic_DNA"/>
</dbReference>
<protein>
    <submittedName>
        <fullName evidence="8">DMT family transporter</fullName>
    </submittedName>
</protein>
<gene>
    <name evidence="8" type="ORF">EOE48_18405</name>
</gene>
<dbReference type="AlphaFoldDB" id="A0A3S2V6R7"/>
<dbReference type="Proteomes" id="UP000286997">
    <property type="component" value="Unassembled WGS sequence"/>
</dbReference>
<feature type="transmembrane region" description="Helical" evidence="6">
    <location>
        <begin position="116"/>
        <end position="136"/>
    </location>
</feature>
<comment type="subcellular location">
    <subcellularLocation>
        <location evidence="1">Membrane</location>
        <topology evidence="1">Multi-pass membrane protein</topology>
    </subcellularLocation>
</comment>
<comment type="caution">
    <text evidence="8">The sequence shown here is derived from an EMBL/GenBank/DDBJ whole genome shotgun (WGS) entry which is preliminary data.</text>
</comment>
<evidence type="ECO:0000313" key="8">
    <source>
        <dbReference type="EMBL" id="RVU15768.1"/>
    </source>
</evidence>
<dbReference type="Pfam" id="PF00892">
    <property type="entry name" value="EamA"/>
    <property type="match status" value="2"/>
</dbReference>
<dbReference type="PANTHER" id="PTHR32322:SF2">
    <property type="entry name" value="EAMA DOMAIN-CONTAINING PROTEIN"/>
    <property type="match status" value="1"/>
</dbReference>
<proteinExistence type="inferred from homology"/>
<evidence type="ECO:0000259" key="7">
    <source>
        <dbReference type="Pfam" id="PF00892"/>
    </source>
</evidence>
<organism evidence="8 9">
    <name type="scientific">Methylobacterium oryzihabitans</name>
    <dbReference type="NCBI Taxonomy" id="2499852"/>
    <lineage>
        <taxon>Bacteria</taxon>
        <taxon>Pseudomonadati</taxon>
        <taxon>Pseudomonadota</taxon>
        <taxon>Alphaproteobacteria</taxon>
        <taxon>Hyphomicrobiales</taxon>
        <taxon>Methylobacteriaceae</taxon>
        <taxon>Methylobacterium</taxon>
    </lineage>
</organism>
<keyword evidence="5 6" id="KW-0472">Membrane</keyword>
<keyword evidence="4 6" id="KW-1133">Transmembrane helix</keyword>
<accession>A0A3S2V6R7</accession>
<feature type="transmembrane region" description="Helical" evidence="6">
    <location>
        <begin position="55"/>
        <end position="73"/>
    </location>
</feature>
<dbReference type="OrthoDB" id="8770617at2"/>
<evidence type="ECO:0000256" key="1">
    <source>
        <dbReference type="ARBA" id="ARBA00004141"/>
    </source>
</evidence>
<feature type="transmembrane region" description="Helical" evidence="6">
    <location>
        <begin position="204"/>
        <end position="226"/>
    </location>
</feature>
<reference evidence="8 9" key="1">
    <citation type="submission" date="2019-01" db="EMBL/GenBank/DDBJ databases">
        <authorList>
            <person name="Chen W.-M."/>
        </authorList>
    </citation>
    <scope>NUCLEOTIDE SEQUENCE [LARGE SCALE GENOMIC DNA]</scope>
    <source>
        <strain evidence="8 9">TER-1</strain>
    </source>
</reference>
<sequence>MTRALPDAAGLDAAPRDSAEGIGPALAALIAGAVAMGISPIFVRVVSPEIGPFASAFWRVALALPALLAWMRWEEARRPALRGHWLAPSALLAGLAFAGDLFFWHRAILGTTVANATFFATTAPVFVVLFAWLGLGRRPGGRMLAGLALCLAGGAALVGQSVQVDPGRLAGDRDGLVTAVFFALYFLFVERARARGLGAARVTFVATGVTALVLLAVALVAGGPLLPRTGTGVAALLALALLSHVGGQGLLSVALGRLPAGFSSLVIFLEAVAAAALGWLILGEAITPAQGLGGGLILFGIVVARPRRSRS</sequence>
<feature type="domain" description="EamA" evidence="7">
    <location>
        <begin position="26"/>
        <end position="153"/>
    </location>
</feature>
<comment type="similarity">
    <text evidence="2">Belongs to the EamA transporter family.</text>
</comment>
<evidence type="ECO:0000256" key="3">
    <source>
        <dbReference type="ARBA" id="ARBA00022692"/>
    </source>
</evidence>
<feature type="transmembrane region" description="Helical" evidence="6">
    <location>
        <begin position="232"/>
        <end position="255"/>
    </location>
</feature>
<dbReference type="PANTHER" id="PTHR32322">
    <property type="entry name" value="INNER MEMBRANE TRANSPORTER"/>
    <property type="match status" value="1"/>
</dbReference>
<evidence type="ECO:0000313" key="9">
    <source>
        <dbReference type="Proteomes" id="UP000286997"/>
    </source>
</evidence>
<dbReference type="SUPFAM" id="SSF103481">
    <property type="entry name" value="Multidrug resistance efflux transporter EmrE"/>
    <property type="match status" value="2"/>
</dbReference>
<evidence type="ECO:0000256" key="2">
    <source>
        <dbReference type="ARBA" id="ARBA00007362"/>
    </source>
</evidence>
<feature type="transmembrane region" description="Helical" evidence="6">
    <location>
        <begin position="143"/>
        <end position="163"/>
    </location>
</feature>
<feature type="transmembrane region" description="Helical" evidence="6">
    <location>
        <begin position="262"/>
        <end position="282"/>
    </location>
</feature>
<name>A0A3S2V6R7_9HYPH</name>
<dbReference type="Gene3D" id="1.10.3730.20">
    <property type="match status" value="1"/>
</dbReference>
<feature type="transmembrane region" description="Helical" evidence="6">
    <location>
        <begin position="85"/>
        <end position="104"/>
    </location>
</feature>
<dbReference type="InterPro" id="IPR050638">
    <property type="entry name" value="AA-Vitamin_Transporters"/>
</dbReference>
<dbReference type="InterPro" id="IPR037185">
    <property type="entry name" value="EmrE-like"/>
</dbReference>
<dbReference type="InterPro" id="IPR000620">
    <property type="entry name" value="EamA_dom"/>
</dbReference>
<feature type="transmembrane region" description="Helical" evidence="6">
    <location>
        <begin position="21"/>
        <end position="43"/>
    </location>
</feature>
<dbReference type="RefSeq" id="WP_127731805.1">
    <property type="nucleotide sequence ID" value="NZ_SACP01000019.1"/>
</dbReference>
<dbReference type="GO" id="GO:0016020">
    <property type="term" value="C:membrane"/>
    <property type="evidence" value="ECO:0007669"/>
    <property type="project" value="UniProtKB-SubCell"/>
</dbReference>
<evidence type="ECO:0000256" key="4">
    <source>
        <dbReference type="ARBA" id="ARBA00022989"/>
    </source>
</evidence>
<feature type="transmembrane region" description="Helical" evidence="6">
    <location>
        <begin position="288"/>
        <end position="304"/>
    </location>
</feature>
<evidence type="ECO:0000256" key="5">
    <source>
        <dbReference type="ARBA" id="ARBA00023136"/>
    </source>
</evidence>
<keyword evidence="3 6" id="KW-0812">Transmembrane</keyword>
<keyword evidence="9" id="KW-1185">Reference proteome</keyword>
<feature type="domain" description="EamA" evidence="7">
    <location>
        <begin position="176"/>
        <end position="303"/>
    </location>
</feature>
<evidence type="ECO:0000256" key="6">
    <source>
        <dbReference type="SAM" id="Phobius"/>
    </source>
</evidence>